<keyword evidence="4" id="KW-1185">Reference proteome</keyword>
<feature type="compositionally biased region" description="Basic and acidic residues" evidence="2">
    <location>
        <begin position="135"/>
        <end position="162"/>
    </location>
</feature>
<reference evidence="5" key="1">
    <citation type="submission" date="2025-08" db="UniProtKB">
        <authorList>
            <consortium name="RefSeq"/>
        </authorList>
    </citation>
    <scope>IDENTIFICATION</scope>
</reference>
<dbReference type="InterPro" id="IPR037863">
    <property type="entry name" value="RHOGAP6/36"/>
</dbReference>
<evidence type="ECO:0000256" key="1">
    <source>
        <dbReference type="ARBA" id="ARBA00022468"/>
    </source>
</evidence>
<feature type="compositionally biased region" description="Polar residues" evidence="2">
    <location>
        <begin position="163"/>
        <end position="182"/>
    </location>
</feature>
<dbReference type="InterPro" id="IPR000198">
    <property type="entry name" value="RhoGAP_dom"/>
</dbReference>
<feature type="compositionally biased region" description="Low complexity" evidence="2">
    <location>
        <begin position="840"/>
        <end position="850"/>
    </location>
</feature>
<dbReference type="SMART" id="SM00324">
    <property type="entry name" value="RhoGAP"/>
    <property type="match status" value="1"/>
</dbReference>
<dbReference type="Proteomes" id="UP000694845">
    <property type="component" value="Unplaced"/>
</dbReference>
<feature type="compositionally biased region" description="Low complexity" evidence="2">
    <location>
        <begin position="490"/>
        <end position="506"/>
    </location>
</feature>
<dbReference type="GeneID" id="110985914"/>
<dbReference type="SUPFAM" id="SSF48350">
    <property type="entry name" value="GTPase activation domain, GAP"/>
    <property type="match status" value="1"/>
</dbReference>
<dbReference type="AlphaFoldDB" id="A0A8B7ZDZ1"/>
<sequence>MSIAGHKRDVLVTSSLSRVDSGCDRGSLTSKRGEEGDSTLPFYMGDMGSSLPNMSKTSKTLSRSSDSQSSSFYNSPDMSPKTDQVFKFDLIGPGSKKIGYTVCTSSSTSKLLQRPKPKPVVSLSGDSSPTGPHKFLRESRSLDREDETDRFPEPRRLQRQETFDSSASSVQALQDKITNNNLIGRPPLRTARSFDFGYQSANGGDSQNSLQPPSGSDSLQVINTAKVAPSPATKRRINYFQKLASSVLSGSRSSSSGPSSPRERKSTSGSGESLSGLPSSPDHTSSDEGGFTDAFSPPSSPTVMHKGRQSSSPSSKFMPKKIWRTKSKPQSSSPTVTTLWNPEGNCRWHSVSGRTVTLTTTALMQLSELERRQLQKVAHQRLQNMHLGPIIVPKDPLTKRPKKGSFLRGRHRNNSVLDSLKDLGKEGKESSTPLVFGIPLEKCIGNEKALRRYHSTRRKERRESLDLAQSPLLARQQGKQVKGSVEDIPSLAQSSSGSTSSTSTSLLDALSLSTSTEVDVQRRERRNSLLPQEPKVPQVVQACFGHLEKRALHILGIFRVGGSKKRTRQLREDFDAGNEIILNDSHNPHDVGALLKEFFRDLPEPLLTRELYPAFVACTRLENFEQRLRALQLLVYLLPTANRDTLNALLGFLNRVSKNAADTVDDDGNEIQGNKMDTHNLATLFGPNILRKTKGGQDRDAHGGQEASEQVEESREVISVVQIMTEHMEAIFQVPAEIQDSVLKITYETDPEALDYLLTKRAVALGCVDPAEMEATFNEDIDSPHSSSPPCTPEEILMPFHALHGHEHRLFSSPDDLYACRNKSDFTDESLGHVTREQMLQQSKQKSLSLPRAAPVIDSRFPSSPKIARTGCEDRSVSGQQERSTKTKRGRHSSENQDESNQWGGESSPTSTITPPTRLVRGISNEKQIFSPLSPHSPRRISGGPVSPLVGHPPERQFSSPANMDSGTLSPNLEISYQSKSPRTVRKHASDLLPSPWKLGDDASDQVWLPVDNRRTQSVSDCIKPTRPCVISPSLQRRGPPKSPQPRIAKVPIAAMEEDFDMDLPLETASTSPTSPERDDKQWQGKWKLKDGQETLV</sequence>
<name>A0A8B7ZDZ1_ACAPL</name>
<feature type="region of interest" description="Disordered" evidence="2">
    <location>
        <begin position="929"/>
        <end position="971"/>
    </location>
</feature>
<protein>
    <submittedName>
        <fullName evidence="5">Rho GTPase-activating protein 6-like isoform X1</fullName>
    </submittedName>
</protein>
<dbReference type="Gene3D" id="1.10.555.10">
    <property type="entry name" value="Rho GTPase activation protein"/>
    <property type="match status" value="1"/>
</dbReference>
<feature type="domain" description="Rho-GAP" evidence="3">
    <location>
        <begin position="518"/>
        <end position="732"/>
    </location>
</feature>
<feature type="compositionally biased region" description="Polar residues" evidence="2">
    <location>
        <begin position="957"/>
        <end position="971"/>
    </location>
</feature>
<gene>
    <name evidence="5" type="primary">LOC110985914</name>
</gene>
<feature type="compositionally biased region" description="Polar residues" evidence="2">
    <location>
        <begin position="328"/>
        <end position="338"/>
    </location>
</feature>
<feature type="compositionally biased region" description="Low complexity" evidence="2">
    <location>
        <begin position="246"/>
        <end position="260"/>
    </location>
</feature>
<proteinExistence type="predicted"/>
<feature type="region of interest" description="Disordered" evidence="2">
    <location>
        <begin position="246"/>
        <end position="338"/>
    </location>
</feature>
<feature type="region of interest" description="Disordered" evidence="2">
    <location>
        <begin position="838"/>
        <end position="917"/>
    </location>
</feature>
<organism evidence="4 5">
    <name type="scientific">Acanthaster planci</name>
    <name type="common">Crown-of-thorns starfish</name>
    <dbReference type="NCBI Taxonomy" id="133434"/>
    <lineage>
        <taxon>Eukaryota</taxon>
        <taxon>Metazoa</taxon>
        <taxon>Echinodermata</taxon>
        <taxon>Eleutherozoa</taxon>
        <taxon>Asterozoa</taxon>
        <taxon>Asteroidea</taxon>
        <taxon>Valvatacea</taxon>
        <taxon>Valvatida</taxon>
        <taxon>Acanthasteridae</taxon>
        <taxon>Acanthaster</taxon>
    </lineage>
</organism>
<feature type="compositionally biased region" description="Basic residues" evidence="2">
    <location>
        <begin position="318"/>
        <end position="327"/>
    </location>
</feature>
<dbReference type="CTD" id="395"/>
<evidence type="ECO:0000313" key="4">
    <source>
        <dbReference type="Proteomes" id="UP000694845"/>
    </source>
</evidence>
<feature type="compositionally biased region" description="Low complexity" evidence="2">
    <location>
        <begin position="267"/>
        <end position="281"/>
    </location>
</feature>
<feature type="compositionally biased region" description="Basic and acidic residues" evidence="2">
    <location>
        <begin position="1076"/>
        <end position="1097"/>
    </location>
</feature>
<feature type="region of interest" description="Disordered" evidence="2">
    <location>
        <begin position="106"/>
        <end position="228"/>
    </location>
</feature>
<feature type="compositionally biased region" description="Low complexity" evidence="2">
    <location>
        <begin position="907"/>
        <end position="917"/>
    </location>
</feature>
<dbReference type="Pfam" id="PF00620">
    <property type="entry name" value="RhoGAP"/>
    <property type="match status" value="1"/>
</dbReference>
<dbReference type="PROSITE" id="PS50238">
    <property type="entry name" value="RHOGAP"/>
    <property type="match status" value="1"/>
</dbReference>
<feature type="region of interest" description="Disordered" evidence="2">
    <location>
        <begin position="452"/>
        <end position="506"/>
    </location>
</feature>
<dbReference type="PANTHER" id="PTHR12635">
    <property type="entry name" value="RHO-GTPASE-ACTIVATING PROTEIN 6 FAMILY MEMBER"/>
    <property type="match status" value="1"/>
</dbReference>
<feature type="compositionally biased region" description="Low complexity" evidence="2">
    <location>
        <begin position="55"/>
        <end position="75"/>
    </location>
</feature>
<dbReference type="PANTHER" id="PTHR12635:SF7">
    <property type="entry name" value="RHO GTPASE ACTIVATING PROTEIN 6-RELATED"/>
    <property type="match status" value="1"/>
</dbReference>
<feature type="region of interest" description="Disordered" evidence="2">
    <location>
        <begin position="18"/>
        <end position="78"/>
    </location>
</feature>
<evidence type="ECO:0000256" key="2">
    <source>
        <dbReference type="SAM" id="MobiDB-lite"/>
    </source>
</evidence>
<accession>A0A8B7ZDZ1</accession>
<dbReference type="InterPro" id="IPR008936">
    <property type="entry name" value="Rho_GTPase_activation_prot"/>
</dbReference>
<evidence type="ECO:0000313" key="5">
    <source>
        <dbReference type="RefSeq" id="XP_022103065.1"/>
    </source>
</evidence>
<dbReference type="RefSeq" id="XP_022103065.1">
    <property type="nucleotide sequence ID" value="XM_022247373.1"/>
</dbReference>
<feature type="compositionally biased region" description="Polar residues" evidence="2">
    <location>
        <begin position="199"/>
        <end position="223"/>
    </location>
</feature>
<feature type="region of interest" description="Disordered" evidence="2">
    <location>
        <begin position="693"/>
        <end position="713"/>
    </location>
</feature>
<feature type="region of interest" description="Disordered" evidence="2">
    <location>
        <begin position="1061"/>
        <end position="1097"/>
    </location>
</feature>
<dbReference type="OrthoDB" id="10024839at2759"/>
<evidence type="ECO:0000259" key="3">
    <source>
        <dbReference type="PROSITE" id="PS50238"/>
    </source>
</evidence>
<dbReference type="GO" id="GO:0007165">
    <property type="term" value="P:signal transduction"/>
    <property type="evidence" value="ECO:0007669"/>
    <property type="project" value="InterPro"/>
</dbReference>
<dbReference type="GO" id="GO:0005096">
    <property type="term" value="F:GTPase activator activity"/>
    <property type="evidence" value="ECO:0007669"/>
    <property type="project" value="UniProtKB-KW"/>
</dbReference>
<dbReference type="KEGG" id="aplc:110985914"/>
<keyword evidence="1" id="KW-0343">GTPase activation</keyword>